<dbReference type="GO" id="GO:0046872">
    <property type="term" value="F:metal ion binding"/>
    <property type="evidence" value="ECO:0007669"/>
    <property type="project" value="UniProtKB-KW"/>
</dbReference>
<dbReference type="SUPFAM" id="SSF51316">
    <property type="entry name" value="Mss4-like"/>
    <property type="match status" value="1"/>
</dbReference>
<dbReference type="SUPFAM" id="SSF51735">
    <property type="entry name" value="NAD(P)-binding Rossmann-fold domains"/>
    <property type="match status" value="1"/>
</dbReference>
<dbReference type="PANTHER" id="PTHR10173">
    <property type="entry name" value="METHIONINE SULFOXIDE REDUCTASE"/>
    <property type="match status" value="1"/>
</dbReference>
<evidence type="ECO:0000256" key="12">
    <source>
        <dbReference type="ARBA" id="ARBA00022857"/>
    </source>
</evidence>
<dbReference type="InterPro" id="IPR011057">
    <property type="entry name" value="Mss4-like_sf"/>
</dbReference>
<dbReference type="GO" id="GO:0015940">
    <property type="term" value="P:pantothenate biosynthetic process"/>
    <property type="evidence" value="ECO:0007669"/>
    <property type="project" value="UniProtKB-UniPathway"/>
</dbReference>
<dbReference type="KEGG" id="kko:Kkor_2067"/>
<gene>
    <name evidence="19" type="ordered locus">Kkor_2067</name>
</gene>
<dbReference type="EMBL" id="CP001707">
    <property type="protein sequence ID" value="ACV27477.1"/>
    <property type="molecule type" value="Genomic_DNA"/>
</dbReference>
<evidence type="ECO:0000313" key="20">
    <source>
        <dbReference type="Proteomes" id="UP000001231"/>
    </source>
</evidence>
<evidence type="ECO:0000256" key="8">
    <source>
        <dbReference type="ARBA" id="ARBA00021130"/>
    </source>
</evidence>
<evidence type="ECO:0000313" key="19">
    <source>
        <dbReference type="EMBL" id="ACV27477.1"/>
    </source>
</evidence>
<evidence type="ECO:0000256" key="7">
    <source>
        <dbReference type="ARBA" id="ARBA00019465"/>
    </source>
</evidence>
<dbReference type="InterPro" id="IPR008927">
    <property type="entry name" value="6-PGluconate_DH-like_C_sf"/>
</dbReference>
<accession>C7R721</accession>
<dbReference type="PROSITE" id="PS51790">
    <property type="entry name" value="MSRB"/>
    <property type="match status" value="1"/>
</dbReference>
<evidence type="ECO:0000256" key="1">
    <source>
        <dbReference type="ARBA" id="ARBA00001947"/>
    </source>
</evidence>
<dbReference type="FunFam" id="2.170.150.20:FF:000001">
    <property type="entry name" value="Peptide methionine sulfoxide reductase MsrB"/>
    <property type="match status" value="1"/>
</dbReference>
<keyword evidence="9" id="KW-0566">Pantothenate biosynthesis</keyword>
<dbReference type="GO" id="GO:0005737">
    <property type="term" value="C:cytoplasm"/>
    <property type="evidence" value="ECO:0007669"/>
    <property type="project" value="TreeGrafter"/>
</dbReference>
<evidence type="ECO:0000256" key="15">
    <source>
        <dbReference type="ARBA" id="ARBA00048488"/>
    </source>
</evidence>
<keyword evidence="10" id="KW-0479">Metal-binding</keyword>
<reference evidence="19 20" key="1">
    <citation type="journal article" date="2009" name="Stand. Genomic Sci.">
        <title>Complete genome sequence of Kangiella koreensis type strain (SW-125).</title>
        <authorList>
            <person name="Han C."/>
            <person name="Sikorski J."/>
            <person name="Lapidus A."/>
            <person name="Nolan M."/>
            <person name="Glavina Del Rio T."/>
            <person name="Tice H."/>
            <person name="Cheng J.F."/>
            <person name="Lucas S."/>
            <person name="Chen F."/>
            <person name="Copeland A."/>
            <person name="Ivanova N."/>
            <person name="Mavromatis K."/>
            <person name="Ovchinnikova G."/>
            <person name="Pati A."/>
            <person name="Bruce D."/>
            <person name="Goodwin L."/>
            <person name="Pitluck S."/>
            <person name="Chen A."/>
            <person name="Palaniappan K."/>
            <person name="Land M."/>
            <person name="Hauser L."/>
            <person name="Chang Y.J."/>
            <person name="Jeffries C.D."/>
            <person name="Chain P."/>
            <person name="Saunders E."/>
            <person name="Brettin T."/>
            <person name="Goker M."/>
            <person name="Tindall B.J."/>
            <person name="Bristow J."/>
            <person name="Eisen J.A."/>
            <person name="Markowitz V."/>
            <person name="Hugenholtz P."/>
            <person name="Kyrpides N.C."/>
            <person name="Klenk H.P."/>
            <person name="Detter J.C."/>
        </authorList>
    </citation>
    <scope>NUCLEOTIDE SEQUENCE [LARGE SCALE GENOMIC DNA]</scope>
    <source>
        <strain evidence="20">DSM 16069 / KCTC 12182 / SW-125</strain>
    </source>
</reference>
<dbReference type="eggNOG" id="COG1893">
    <property type="taxonomic scope" value="Bacteria"/>
</dbReference>
<dbReference type="InterPro" id="IPR013328">
    <property type="entry name" value="6PGD_dom2"/>
</dbReference>
<comment type="catalytic activity">
    <reaction evidence="15">
        <text>L-methionyl-[protein] + [thioredoxin]-disulfide + H2O = L-methionyl-(R)-S-oxide-[protein] + [thioredoxin]-dithiol</text>
        <dbReference type="Rhea" id="RHEA:24164"/>
        <dbReference type="Rhea" id="RHEA-COMP:10698"/>
        <dbReference type="Rhea" id="RHEA-COMP:10700"/>
        <dbReference type="Rhea" id="RHEA-COMP:12313"/>
        <dbReference type="Rhea" id="RHEA-COMP:12314"/>
        <dbReference type="ChEBI" id="CHEBI:15377"/>
        <dbReference type="ChEBI" id="CHEBI:16044"/>
        <dbReference type="ChEBI" id="CHEBI:29950"/>
        <dbReference type="ChEBI" id="CHEBI:45764"/>
        <dbReference type="ChEBI" id="CHEBI:50058"/>
        <dbReference type="EC" id="1.8.4.12"/>
    </reaction>
</comment>
<evidence type="ECO:0000256" key="4">
    <source>
        <dbReference type="ARBA" id="ARBA00007870"/>
    </source>
</evidence>
<evidence type="ECO:0000256" key="16">
    <source>
        <dbReference type="ARBA" id="ARBA00048793"/>
    </source>
</evidence>
<dbReference type="InterPro" id="IPR013752">
    <property type="entry name" value="KPA_reductase"/>
</dbReference>
<dbReference type="InterPro" id="IPR036291">
    <property type="entry name" value="NAD(P)-bd_dom_sf"/>
</dbReference>
<sequence>MKFTVSILGAGAIGQLLAHKLTDASVECQLIVSDSDKYDSPDWQFRDLNQKVSSQQLQSTAHSSSRKDSSPLVLVFVCVKAPQLESALDSIKHRLHDQSQLVLFQNGMGHENVASHYVSEQNIFFASNTHGAYRESSQSLVYAGAGKIIVGAFEQQSTPEWFNQLQQTSTGLTFEWSADIQPILWRKLLINAVVNPLTAIHRCKNGELLKEEYRTQLLALINESRQFAQAMQFDFADDLKTIILEVIEQTADNYSSMYQDAMAERMTEINAINGYLLDQIQAKAFHAPHHWALWSQFHIQYPPLKKLTETKAKNFDEVTYHVTQEHGTERPFTGQYNMHQEKGVYRCVCCNSVLFDDSGKFDSGCGWPSFDRAQNNKAIAYLVDTSHNMQRVEIRCAQCGSHLGHVFNDGPTDTGQRYCVNSVSLDFEPADH</sequence>
<dbReference type="Gene3D" id="3.40.50.720">
    <property type="entry name" value="NAD(P)-binding Rossmann-like Domain"/>
    <property type="match status" value="1"/>
</dbReference>
<dbReference type="Gene3D" id="1.10.1040.10">
    <property type="entry name" value="N-(1-d-carboxylethyl)-l-norvaline Dehydrogenase, domain 2"/>
    <property type="match status" value="1"/>
</dbReference>
<dbReference type="Pfam" id="PF01641">
    <property type="entry name" value="SelR"/>
    <property type="match status" value="1"/>
</dbReference>
<comment type="pathway">
    <text evidence="2">Cofactor biosynthesis; (R)-pantothenate biosynthesis; (R)-pantoate from 3-methyl-2-oxobutanoate: step 2/2.</text>
</comment>
<dbReference type="Pfam" id="PF02558">
    <property type="entry name" value="ApbA"/>
    <property type="match status" value="1"/>
</dbReference>
<dbReference type="InterPro" id="IPR013332">
    <property type="entry name" value="KPR_N"/>
</dbReference>
<dbReference type="HOGENOM" id="CLU_031468_0_2_6"/>
<dbReference type="Pfam" id="PF08546">
    <property type="entry name" value="ApbA_C"/>
    <property type="match status" value="1"/>
</dbReference>
<dbReference type="AlphaFoldDB" id="C7R721"/>
<dbReference type="GO" id="GO:0006979">
    <property type="term" value="P:response to oxidative stress"/>
    <property type="evidence" value="ECO:0007669"/>
    <property type="project" value="InterPro"/>
</dbReference>
<dbReference type="UniPathway" id="UPA00028">
    <property type="reaction ID" value="UER00004"/>
</dbReference>
<dbReference type="InterPro" id="IPR003710">
    <property type="entry name" value="ApbA"/>
</dbReference>
<dbReference type="GO" id="GO:0033743">
    <property type="term" value="F:peptide-methionine (R)-S-oxide reductase activity"/>
    <property type="evidence" value="ECO:0007669"/>
    <property type="project" value="UniProtKB-EC"/>
</dbReference>
<dbReference type="SUPFAM" id="SSF48179">
    <property type="entry name" value="6-phosphogluconate dehydrogenase C-terminal domain-like"/>
    <property type="match status" value="1"/>
</dbReference>
<comment type="cofactor">
    <cofactor evidence="1">
        <name>Zn(2+)</name>
        <dbReference type="ChEBI" id="CHEBI:29105"/>
    </cofactor>
</comment>
<dbReference type="EC" id="1.1.1.169" evidence="6"/>
<keyword evidence="11" id="KW-0862">Zinc</keyword>
<proteinExistence type="inferred from homology"/>
<organism evidence="19 20">
    <name type="scientific">Kangiella koreensis (strain DSM 16069 / JCM 12317 / KCTC 12182 / SW-125)</name>
    <dbReference type="NCBI Taxonomy" id="523791"/>
    <lineage>
        <taxon>Bacteria</taxon>
        <taxon>Pseudomonadati</taxon>
        <taxon>Pseudomonadota</taxon>
        <taxon>Gammaproteobacteria</taxon>
        <taxon>Kangiellales</taxon>
        <taxon>Kangiellaceae</taxon>
        <taxon>Kangiella</taxon>
    </lineage>
</organism>
<dbReference type="PANTHER" id="PTHR10173:SF52">
    <property type="entry name" value="METHIONINE-R-SULFOXIDE REDUCTASE B1"/>
    <property type="match status" value="1"/>
</dbReference>
<dbReference type="STRING" id="523791.Kkor_2067"/>
<dbReference type="EC" id="1.8.4.12" evidence="5"/>
<evidence type="ECO:0000256" key="17">
    <source>
        <dbReference type="ARBA" id="ARBA00075819"/>
    </source>
</evidence>
<dbReference type="Proteomes" id="UP000001231">
    <property type="component" value="Chromosome"/>
</dbReference>
<evidence type="ECO:0000256" key="11">
    <source>
        <dbReference type="ARBA" id="ARBA00022833"/>
    </source>
</evidence>
<evidence type="ECO:0000256" key="2">
    <source>
        <dbReference type="ARBA" id="ARBA00004994"/>
    </source>
</evidence>
<evidence type="ECO:0000259" key="18">
    <source>
        <dbReference type="PROSITE" id="PS51790"/>
    </source>
</evidence>
<dbReference type="NCBIfam" id="TIGR00357">
    <property type="entry name" value="peptide-methionine (R)-S-oxide reductase MsrB"/>
    <property type="match status" value="1"/>
</dbReference>
<keyword evidence="20" id="KW-1185">Reference proteome</keyword>
<dbReference type="FunCoup" id="C7R721">
    <property type="interactions" value="327"/>
</dbReference>
<dbReference type="Gene3D" id="2.170.150.20">
    <property type="entry name" value="Peptide methionine sulfoxide reductase"/>
    <property type="match status" value="1"/>
</dbReference>
<evidence type="ECO:0000256" key="6">
    <source>
        <dbReference type="ARBA" id="ARBA00013014"/>
    </source>
</evidence>
<evidence type="ECO:0000256" key="10">
    <source>
        <dbReference type="ARBA" id="ARBA00022723"/>
    </source>
</evidence>
<dbReference type="InterPro" id="IPR028427">
    <property type="entry name" value="Met_Sox_Rdtase_MsrB"/>
</dbReference>
<comment type="similarity">
    <text evidence="4">Belongs to the ketopantoate reductase family.</text>
</comment>
<dbReference type="NCBIfam" id="TIGR00745">
    <property type="entry name" value="apbA_panE"/>
    <property type="match status" value="1"/>
</dbReference>
<keyword evidence="13 19" id="KW-0560">Oxidoreductase</keyword>
<evidence type="ECO:0000256" key="5">
    <source>
        <dbReference type="ARBA" id="ARBA00012499"/>
    </source>
</evidence>
<evidence type="ECO:0000256" key="9">
    <source>
        <dbReference type="ARBA" id="ARBA00022655"/>
    </source>
</evidence>
<comment type="catalytic activity">
    <reaction evidence="16">
        <text>(R)-pantoate + NADP(+) = 2-dehydropantoate + NADPH + H(+)</text>
        <dbReference type="Rhea" id="RHEA:16233"/>
        <dbReference type="ChEBI" id="CHEBI:11561"/>
        <dbReference type="ChEBI" id="CHEBI:15378"/>
        <dbReference type="ChEBI" id="CHEBI:15980"/>
        <dbReference type="ChEBI" id="CHEBI:57783"/>
        <dbReference type="ChEBI" id="CHEBI:58349"/>
        <dbReference type="EC" id="1.1.1.169"/>
    </reaction>
</comment>
<dbReference type="eggNOG" id="COG0229">
    <property type="taxonomic scope" value="Bacteria"/>
</dbReference>
<dbReference type="InterPro" id="IPR002579">
    <property type="entry name" value="Met_Sox_Rdtase_MsrB_dom"/>
</dbReference>
<keyword evidence="12" id="KW-0521">NADP</keyword>
<evidence type="ECO:0000256" key="3">
    <source>
        <dbReference type="ARBA" id="ARBA00007174"/>
    </source>
</evidence>
<dbReference type="InParanoid" id="C7R721"/>
<dbReference type="GO" id="GO:0008677">
    <property type="term" value="F:2-dehydropantoate 2-reductase activity"/>
    <property type="evidence" value="ECO:0007669"/>
    <property type="project" value="UniProtKB-EC"/>
</dbReference>
<evidence type="ECO:0000256" key="13">
    <source>
        <dbReference type="ARBA" id="ARBA00023002"/>
    </source>
</evidence>
<comment type="similarity">
    <text evidence="3">Belongs to the MsrB Met sulfoxide reductase family.</text>
</comment>
<dbReference type="OrthoDB" id="6530772at2"/>
<name>C7R721_KANKD</name>
<feature type="domain" description="MsrB" evidence="18">
    <location>
        <begin position="308"/>
        <end position="430"/>
    </location>
</feature>
<protein>
    <recommendedName>
        <fullName evidence="7">2-dehydropantoate 2-reductase</fullName>
        <ecNumber evidence="6">1.1.1.169</ecNumber>
        <ecNumber evidence="5">1.8.4.12</ecNumber>
    </recommendedName>
    <alternativeName>
        <fullName evidence="14">Ketopantoate reductase</fullName>
    </alternativeName>
    <alternativeName>
        <fullName evidence="8">Peptide methionine sulfoxide reductase MsrB</fullName>
    </alternativeName>
    <alternativeName>
        <fullName evidence="17">Peptide-methionine (R)-S-oxide reductase</fullName>
    </alternativeName>
</protein>
<dbReference type="GO" id="GO:0030091">
    <property type="term" value="P:protein repair"/>
    <property type="evidence" value="ECO:0007669"/>
    <property type="project" value="InterPro"/>
</dbReference>
<evidence type="ECO:0000256" key="14">
    <source>
        <dbReference type="ARBA" id="ARBA00032024"/>
    </source>
</evidence>